<dbReference type="RefSeq" id="XP_067078069.1">
    <property type="nucleotide sequence ID" value="XM_067221968.1"/>
</dbReference>
<accession>A0A1G4I480</accession>
<dbReference type="EMBL" id="CZPT02000585">
    <property type="protein sequence ID" value="SCU66646.1"/>
    <property type="molecule type" value="Genomic_DNA"/>
</dbReference>
<keyword evidence="3" id="KW-1185">Reference proteome</keyword>
<organism evidence="2 3">
    <name type="scientific">Trypanosoma equiperdum</name>
    <dbReference type="NCBI Taxonomy" id="5694"/>
    <lineage>
        <taxon>Eukaryota</taxon>
        <taxon>Discoba</taxon>
        <taxon>Euglenozoa</taxon>
        <taxon>Kinetoplastea</taxon>
        <taxon>Metakinetoplastina</taxon>
        <taxon>Trypanosomatida</taxon>
        <taxon>Trypanosomatidae</taxon>
        <taxon>Trypanosoma</taxon>
    </lineage>
</organism>
<dbReference type="Proteomes" id="UP000195570">
    <property type="component" value="Unassembled WGS sequence"/>
</dbReference>
<comment type="caution">
    <text evidence="2">The sequence shown here is derived from an EMBL/GenBank/DDBJ whole genome shotgun (WGS) entry which is preliminary data.</text>
</comment>
<evidence type="ECO:0000313" key="3">
    <source>
        <dbReference type="Proteomes" id="UP000195570"/>
    </source>
</evidence>
<feature type="region of interest" description="Disordered" evidence="1">
    <location>
        <begin position="61"/>
        <end position="89"/>
    </location>
</feature>
<reference evidence="2" key="1">
    <citation type="submission" date="2016-09" db="EMBL/GenBank/DDBJ databases">
        <authorList>
            <person name="Hebert L."/>
            <person name="Moumen B."/>
        </authorList>
    </citation>
    <scope>NUCLEOTIDE SEQUENCE [LARGE SCALE GENOMIC DNA]</scope>
    <source>
        <strain evidence="2">OVI</strain>
    </source>
</reference>
<dbReference type="AlphaFoldDB" id="A0A1G4I480"/>
<sequence>MALGSSPRREIDWEVKCSIQTAAATPDMVRPLGGERTITKFSTVQYHAQVNEPKDLIQLSSGEADGYGKNGSDATWWGWNGRQMEDRPH</sequence>
<evidence type="ECO:0000313" key="2">
    <source>
        <dbReference type="EMBL" id="SCU66646.1"/>
    </source>
</evidence>
<dbReference type="VEuPathDB" id="TriTrypDB:TEOVI_000468600"/>
<proteinExistence type="predicted"/>
<name>A0A1G4I480_TRYEQ</name>
<protein>
    <submittedName>
        <fullName evidence="2">Uncharacterized protein</fullName>
    </submittedName>
</protein>
<evidence type="ECO:0000256" key="1">
    <source>
        <dbReference type="SAM" id="MobiDB-lite"/>
    </source>
</evidence>
<gene>
    <name evidence="2" type="ORF">TEOVI_000468600</name>
</gene>
<dbReference type="GeneID" id="92378626"/>